<evidence type="ECO:0000313" key="9">
    <source>
        <dbReference type="EMBL" id="SEQ64812.1"/>
    </source>
</evidence>
<evidence type="ECO:0000256" key="5">
    <source>
        <dbReference type="PROSITE-ProRule" id="PRU00339"/>
    </source>
</evidence>
<evidence type="ECO:0000256" key="4">
    <source>
        <dbReference type="ARBA" id="ARBA00023136"/>
    </source>
</evidence>
<dbReference type="PROSITE" id="PS50005">
    <property type="entry name" value="TPR"/>
    <property type="match status" value="1"/>
</dbReference>
<dbReference type="InterPro" id="IPR011990">
    <property type="entry name" value="TPR-like_helical_dom_sf"/>
</dbReference>
<dbReference type="Pfam" id="PF05154">
    <property type="entry name" value="TM2"/>
    <property type="match status" value="1"/>
</dbReference>
<feature type="repeat" description="TPR" evidence="5">
    <location>
        <begin position="108"/>
        <end position="141"/>
    </location>
</feature>
<feature type="domain" description="TM2" evidence="8">
    <location>
        <begin position="3"/>
        <end position="42"/>
    </location>
</feature>
<evidence type="ECO:0000256" key="7">
    <source>
        <dbReference type="SAM" id="Phobius"/>
    </source>
</evidence>
<feature type="transmembrane region" description="Helical" evidence="7">
    <location>
        <begin position="31"/>
        <end position="48"/>
    </location>
</feature>
<dbReference type="AlphaFoldDB" id="A0A1H9HRF9"/>
<feature type="transmembrane region" description="Helical" evidence="7">
    <location>
        <begin position="54"/>
        <end position="75"/>
    </location>
</feature>
<proteinExistence type="predicted"/>
<dbReference type="InterPro" id="IPR007829">
    <property type="entry name" value="TM2"/>
</dbReference>
<keyword evidence="3 7" id="KW-1133">Transmembrane helix</keyword>
<gene>
    <name evidence="9" type="ORF">SAMN05444359_11363</name>
</gene>
<keyword evidence="10" id="KW-1185">Reference proteome</keyword>
<name>A0A1H9HRF9_9BACT</name>
<sequence length="287" mass="32147">MLNKTLAGFFAFFLGIFGVHYFYIGKWWKGVLQMGAFWLFVFLEGAGNGQPRDLFGILIAITVLSAVITGITWWAMPEEKWRKKYDPESLAGERGFGAMGLPAPSKNTKALKAEGIRYYRSADYDLAIEAFLEAADADIADPGTHFNLACSYAQLGQYPESMRHLELSVTFGLPKPERIEKHPALAAMRKHTAFKNFRENNYRRLNLLEGGPKAAEAPTVIPKEETLEDFATPPPTVSDAPPREAFSADTPPPQPDLLEQITRLRELHDAGVLTQLEYQKQKERLLG</sequence>
<keyword evidence="5" id="KW-0802">TPR repeat</keyword>
<dbReference type="RefSeq" id="WP_090169076.1">
    <property type="nucleotide sequence ID" value="NZ_FOFB01000013.1"/>
</dbReference>
<dbReference type="InParanoid" id="A0A1H9HRF9"/>
<dbReference type="OrthoDB" id="1491348at2"/>
<keyword evidence="2 7" id="KW-0812">Transmembrane</keyword>
<dbReference type="EMBL" id="FOFB01000013">
    <property type="protein sequence ID" value="SEQ64812.1"/>
    <property type="molecule type" value="Genomic_DNA"/>
</dbReference>
<dbReference type="Proteomes" id="UP000199021">
    <property type="component" value="Unassembled WGS sequence"/>
</dbReference>
<dbReference type="SUPFAM" id="SSF48452">
    <property type="entry name" value="TPR-like"/>
    <property type="match status" value="1"/>
</dbReference>
<evidence type="ECO:0000256" key="2">
    <source>
        <dbReference type="ARBA" id="ARBA00022692"/>
    </source>
</evidence>
<evidence type="ECO:0000256" key="3">
    <source>
        <dbReference type="ARBA" id="ARBA00022989"/>
    </source>
</evidence>
<keyword evidence="4 7" id="KW-0472">Membrane</keyword>
<dbReference type="Gene3D" id="1.25.40.10">
    <property type="entry name" value="Tetratricopeptide repeat domain"/>
    <property type="match status" value="1"/>
</dbReference>
<comment type="subcellular location">
    <subcellularLocation>
        <location evidence="1">Membrane</location>
        <topology evidence="1">Multi-pass membrane protein</topology>
    </subcellularLocation>
</comment>
<evidence type="ECO:0000313" key="10">
    <source>
        <dbReference type="Proteomes" id="UP000199021"/>
    </source>
</evidence>
<feature type="transmembrane region" description="Helical" evidence="7">
    <location>
        <begin position="6"/>
        <end position="24"/>
    </location>
</feature>
<accession>A0A1H9HRF9</accession>
<organism evidence="9 10">
    <name type="scientific">Neolewinella agarilytica</name>
    <dbReference type="NCBI Taxonomy" id="478744"/>
    <lineage>
        <taxon>Bacteria</taxon>
        <taxon>Pseudomonadati</taxon>
        <taxon>Bacteroidota</taxon>
        <taxon>Saprospiria</taxon>
        <taxon>Saprospirales</taxon>
        <taxon>Lewinellaceae</taxon>
        <taxon>Neolewinella</taxon>
    </lineage>
</organism>
<reference evidence="10" key="1">
    <citation type="submission" date="2016-10" db="EMBL/GenBank/DDBJ databases">
        <authorList>
            <person name="Varghese N."/>
            <person name="Submissions S."/>
        </authorList>
    </citation>
    <scope>NUCLEOTIDE SEQUENCE [LARGE SCALE GENOMIC DNA]</scope>
    <source>
        <strain evidence="10">DSM 24740</strain>
    </source>
</reference>
<dbReference type="GO" id="GO:0016020">
    <property type="term" value="C:membrane"/>
    <property type="evidence" value="ECO:0007669"/>
    <property type="project" value="UniProtKB-SubCell"/>
</dbReference>
<dbReference type="STRING" id="478744.SAMN05444359_11363"/>
<evidence type="ECO:0000259" key="8">
    <source>
        <dbReference type="Pfam" id="PF05154"/>
    </source>
</evidence>
<protein>
    <submittedName>
        <fullName evidence="9">TM2 domain-containing membrane protein YozV</fullName>
    </submittedName>
</protein>
<evidence type="ECO:0000256" key="6">
    <source>
        <dbReference type="SAM" id="MobiDB-lite"/>
    </source>
</evidence>
<evidence type="ECO:0000256" key="1">
    <source>
        <dbReference type="ARBA" id="ARBA00004141"/>
    </source>
</evidence>
<feature type="region of interest" description="Disordered" evidence="6">
    <location>
        <begin position="214"/>
        <end position="256"/>
    </location>
</feature>
<dbReference type="InterPro" id="IPR019734">
    <property type="entry name" value="TPR_rpt"/>
</dbReference>